<gene>
    <name evidence="1" type="ORF">J3U87_02690</name>
</gene>
<organism evidence="1 2">
    <name type="scientific">Sulfidibacter corallicola</name>
    <dbReference type="NCBI Taxonomy" id="2818388"/>
    <lineage>
        <taxon>Bacteria</taxon>
        <taxon>Pseudomonadati</taxon>
        <taxon>Acidobacteriota</taxon>
        <taxon>Holophagae</taxon>
        <taxon>Acanthopleuribacterales</taxon>
        <taxon>Acanthopleuribacteraceae</taxon>
        <taxon>Sulfidibacter</taxon>
    </lineage>
</organism>
<proteinExistence type="predicted"/>
<dbReference type="Proteomes" id="UP000663929">
    <property type="component" value="Chromosome"/>
</dbReference>
<evidence type="ECO:0000313" key="1">
    <source>
        <dbReference type="EMBL" id="QTD51352.1"/>
    </source>
</evidence>
<evidence type="ECO:0000313" key="2">
    <source>
        <dbReference type="Proteomes" id="UP000663929"/>
    </source>
</evidence>
<keyword evidence="2" id="KW-1185">Reference proteome</keyword>
<dbReference type="EMBL" id="CP071793">
    <property type="protein sequence ID" value="QTD51352.1"/>
    <property type="molecule type" value="Genomic_DNA"/>
</dbReference>
<dbReference type="AlphaFoldDB" id="A0A8A4TQI8"/>
<dbReference type="RefSeq" id="WP_237381483.1">
    <property type="nucleotide sequence ID" value="NZ_CP071793.1"/>
</dbReference>
<reference evidence="1" key="1">
    <citation type="submission" date="2021-03" db="EMBL/GenBank/DDBJ databases">
        <title>Acanthopleuribacteraceae sp. M133.</title>
        <authorList>
            <person name="Wang G."/>
        </authorList>
    </citation>
    <scope>NUCLEOTIDE SEQUENCE</scope>
    <source>
        <strain evidence="1">M133</strain>
    </source>
</reference>
<name>A0A8A4TQI8_SULCO</name>
<accession>A0A8A4TQI8</accession>
<dbReference type="KEGG" id="scor:J3U87_02690"/>
<sequence length="156" mass="17182">MLTSEELLAGADLTYEIEIPAHVLQPDPDKALPDKPLVVRLRPLNVRDLQLITRAAREKDNLTATLMVKQALVEPELGVTQIGAMHVGLVQYLLEQVNRISGITTTADELSRQAEAPLARAAHILAREYGWTPSQVNELTLGQVLLHLQMLHEGAT</sequence>
<protein>
    <submittedName>
        <fullName evidence="1">Uncharacterized protein</fullName>
    </submittedName>
</protein>